<dbReference type="FunFam" id="3.40.50.2300:FF:000001">
    <property type="entry name" value="DNA-binding response regulator PhoB"/>
    <property type="match status" value="1"/>
</dbReference>
<evidence type="ECO:0000256" key="7">
    <source>
        <dbReference type="PROSITE-ProRule" id="PRU01091"/>
    </source>
</evidence>
<organism evidence="10 11">
    <name type="scientific">candidate division WWE3 bacterium</name>
    <dbReference type="NCBI Taxonomy" id="2053526"/>
    <lineage>
        <taxon>Bacteria</taxon>
        <taxon>Katanobacteria</taxon>
    </lineage>
</organism>
<dbReference type="InterPro" id="IPR036388">
    <property type="entry name" value="WH-like_DNA-bd_sf"/>
</dbReference>
<dbReference type="GO" id="GO:0006355">
    <property type="term" value="P:regulation of DNA-templated transcription"/>
    <property type="evidence" value="ECO:0007669"/>
    <property type="project" value="InterPro"/>
</dbReference>
<name>A0A955RS15_UNCKA</name>
<evidence type="ECO:0000259" key="9">
    <source>
        <dbReference type="PROSITE" id="PS51755"/>
    </source>
</evidence>
<gene>
    <name evidence="10" type="ORF">KC614_02345</name>
</gene>
<dbReference type="GO" id="GO:0032993">
    <property type="term" value="C:protein-DNA complex"/>
    <property type="evidence" value="ECO:0007669"/>
    <property type="project" value="TreeGrafter"/>
</dbReference>
<dbReference type="CDD" id="cd19935">
    <property type="entry name" value="REC_OmpR_CusR-like"/>
    <property type="match status" value="1"/>
</dbReference>
<dbReference type="SMART" id="SM00448">
    <property type="entry name" value="REC"/>
    <property type="match status" value="1"/>
</dbReference>
<feature type="modified residue" description="4-aspartylphosphate" evidence="6">
    <location>
        <position position="51"/>
    </location>
</feature>
<dbReference type="InterPro" id="IPR016032">
    <property type="entry name" value="Sig_transdc_resp-reg_C-effctor"/>
</dbReference>
<dbReference type="Gene3D" id="3.40.50.2300">
    <property type="match status" value="1"/>
</dbReference>
<dbReference type="CDD" id="cd00383">
    <property type="entry name" value="trans_reg_C"/>
    <property type="match status" value="1"/>
</dbReference>
<evidence type="ECO:0000256" key="5">
    <source>
        <dbReference type="ARBA" id="ARBA00023163"/>
    </source>
</evidence>
<dbReference type="SUPFAM" id="SSF52172">
    <property type="entry name" value="CheY-like"/>
    <property type="match status" value="1"/>
</dbReference>
<evidence type="ECO:0000256" key="6">
    <source>
        <dbReference type="PROSITE-ProRule" id="PRU00169"/>
    </source>
</evidence>
<dbReference type="Gene3D" id="6.10.250.690">
    <property type="match status" value="1"/>
</dbReference>
<dbReference type="InterPro" id="IPR039420">
    <property type="entry name" value="WalR-like"/>
</dbReference>
<reference evidence="10" key="1">
    <citation type="submission" date="2020-04" db="EMBL/GenBank/DDBJ databases">
        <authorList>
            <person name="Zhang T."/>
        </authorList>
    </citation>
    <scope>NUCLEOTIDE SEQUENCE</scope>
    <source>
        <strain evidence="10">HKST-UBA03</strain>
    </source>
</reference>
<dbReference type="AlphaFoldDB" id="A0A955RS15"/>
<accession>A0A955RS15</accession>
<dbReference type="InterPro" id="IPR011006">
    <property type="entry name" value="CheY-like_superfamily"/>
</dbReference>
<dbReference type="Gene3D" id="1.10.10.10">
    <property type="entry name" value="Winged helix-like DNA-binding domain superfamily/Winged helix DNA-binding domain"/>
    <property type="match status" value="1"/>
</dbReference>
<dbReference type="GO" id="GO:0000976">
    <property type="term" value="F:transcription cis-regulatory region binding"/>
    <property type="evidence" value="ECO:0007669"/>
    <property type="project" value="TreeGrafter"/>
</dbReference>
<sequence>MKILVVEDDEHIAKNLKKGLELKSHVVDVALDGEDGYDFAQSEDYDVIILDRMLPGMDGMEICKKLREDEIKTPILMLTAKTTVDDRVDGLNIGADDYLGKPFAFEELLARVNALARRPNETLQSVLKVDDLTLNPSTYEVKRGNTVLDLSKKEYSLLEFLIRNEGIVFTKEQLTERVWEFESDVLPNTAQVYIGYLRNKVDRAFPKKKELIQTVRGFGYKLE</sequence>
<evidence type="ECO:0000313" key="10">
    <source>
        <dbReference type="EMBL" id="MCA9392022.1"/>
    </source>
</evidence>
<dbReference type="InterPro" id="IPR001867">
    <property type="entry name" value="OmpR/PhoB-type_DNA-bd"/>
</dbReference>
<dbReference type="Pfam" id="PF00486">
    <property type="entry name" value="Trans_reg_C"/>
    <property type="match status" value="1"/>
</dbReference>
<dbReference type="PROSITE" id="PS51755">
    <property type="entry name" value="OMPR_PHOB"/>
    <property type="match status" value="1"/>
</dbReference>
<evidence type="ECO:0000256" key="3">
    <source>
        <dbReference type="ARBA" id="ARBA00023015"/>
    </source>
</evidence>
<dbReference type="PANTHER" id="PTHR48111">
    <property type="entry name" value="REGULATOR OF RPOS"/>
    <property type="match status" value="1"/>
</dbReference>
<evidence type="ECO:0000256" key="1">
    <source>
        <dbReference type="ARBA" id="ARBA00022553"/>
    </source>
</evidence>
<comment type="caution">
    <text evidence="10">The sequence shown here is derived from an EMBL/GenBank/DDBJ whole genome shotgun (WGS) entry which is preliminary data.</text>
</comment>
<dbReference type="EMBL" id="JAGQKZ010000015">
    <property type="protein sequence ID" value="MCA9392022.1"/>
    <property type="molecule type" value="Genomic_DNA"/>
</dbReference>
<dbReference type="GO" id="GO:0000156">
    <property type="term" value="F:phosphorelay response regulator activity"/>
    <property type="evidence" value="ECO:0007669"/>
    <property type="project" value="TreeGrafter"/>
</dbReference>
<dbReference type="PROSITE" id="PS50110">
    <property type="entry name" value="RESPONSE_REGULATORY"/>
    <property type="match status" value="1"/>
</dbReference>
<dbReference type="Pfam" id="PF00072">
    <property type="entry name" value="Response_reg"/>
    <property type="match status" value="1"/>
</dbReference>
<evidence type="ECO:0000256" key="2">
    <source>
        <dbReference type="ARBA" id="ARBA00023012"/>
    </source>
</evidence>
<keyword evidence="3" id="KW-0805">Transcription regulation</keyword>
<dbReference type="PANTHER" id="PTHR48111:SF22">
    <property type="entry name" value="REGULATOR OF RPOS"/>
    <property type="match status" value="1"/>
</dbReference>
<reference evidence="10" key="2">
    <citation type="journal article" date="2021" name="Microbiome">
        <title>Successional dynamics and alternative stable states in a saline activated sludge microbial community over 9 years.</title>
        <authorList>
            <person name="Wang Y."/>
            <person name="Ye J."/>
            <person name="Ju F."/>
            <person name="Liu L."/>
            <person name="Boyd J.A."/>
            <person name="Deng Y."/>
            <person name="Parks D.H."/>
            <person name="Jiang X."/>
            <person name="Yin X."/>
            <person name="Woodcroft B.J."/>
            <person name="Tyson G.W."/>
            <person name="Hugenholtz P."/>
            <person name="Polz M.F."/>
            <person name="Zhang T."/>
        </authorList>
    </citation>
    <scope>NUCLEOTIDE SEQUENCE</scope>
    <source>
        <strain evidence="10">HKST-UBA03</strain>
    </source>
</reference>
<evidence type="ECO:0000256" key="4">
    <source>
        <dbReference type="ARBA" id="ARBA00023125"/>
    </source>
</evidence>
<proteinExistence type="predicted"/>
<feature type="domain" description="OmpR/PhoB-type" evidence="9">
    <location>
        <begin position="124"/>
        <end position="223"/>
    </location>
</feature>
<keyword evidence="4 7" id="KW-0238">DNA-binding</keyword>
<evidence type="ECO:0000259" key="8">
    <source>
        <dbReference type="PROSITE" id="PS50110"/>
    </source>
</evidence>
<keyword evidence="2" id="KW-0902">Two-component regulatory system</keyword>
<feature type="domain" description="Response regulatory" evidence="8">
    <location>
        <begin position="2"/>
        <end position="116"/>
    </location>
</feature>
<protein>
    <submittedName>
        <fullName evidence="10">Response regulator transcription factor</fullName>
    </submittedName>
</protein>
<dbReference type="InterPro" id="IPR001789">
    <property type="entry name" value="Sig_transdc_resp-reg_receiver"/>
</dbReference>
<dbReference type="GO" id="GO:0005829">
    <property type="term" value="C:cytosol"/>
    <property type="evidence" value="ECO:0007669"/>
    <property type="project" value="TreeGrafter"/>
</dbReference>
<keyword evidence="5" id="KW-0804">Transcription</keyword>
<dbReference type="SUPFAM" id="SSF46894">
    <property type="entry name" value="C-terminal effector domain of the bipartite response regulators"/>
    <property type="match status" value="1"/>
</dbReference>
<feature type="DNA-binding region" description="OmpR/PhoB-type" evidence="7">
    <location>
        <begin position="124"/>
        <end position="223"/>
    </location>
</feature>
<dbReference type="Proteomes" id="UP000751518">
    <property type="component" value="Unassembled WGS sequence"/>
</dbReference>
<evidence type="ECO:0000313" key="11">
    <source>
        <dbReference type="Proteomes" id="UP000751518"/>
    </source>
</evidence>
<keyword evidence="1 6" id="KW-0597">Phosphoprotein</keyword>
<dbReference type="SMART" id="SM00862">
    <property type="entry name" value="Trans_reg_C"/>
    <property type="match status" value="1"/>
</dbReference>